<evidence type="ECO:0000313" key="2">
    <source>
        <dbReference type="Proteomes" id="UP000828941"/>
    </source>
</evidence>
<gene>
    <name evidence="1" type="ORF">L6164_031688</name>
</gene>
<name>A0ACB9LGJ7_BAUVA</name>
<proteinExistence type="predicted"/>
<reference evidence="1 2" key="1">
    <citation type="journal article" date="2022" name="DNA Res.">
        <title>Chromosomal-level genome assembly of the orchid tree Bauhinia variegata (Leguminosae; Cercidoideae) supports the allotetraploid origin hypothesis of Bauhinia.</title>
        <authorList>
            <person name="Zhong Y."/>
            <person name="Chen Y."/>
            <person name="Zheng D."/>
            <person name="Pang J."/>
            <person name="Liu Y."/>
            <person name="Luo S."/>
            <person name="Meng S."/>
            <person name="Qian L."/>
            <person name="Wei D."/>
            <person name="Dai S."/>
            <person name="Zhou R."/>
        </authorList>
    </citation>
    <scope>NUCLEOTIDE SEQUENCE [LARGE SCALE GENOMIC DNA]</scope>
    <source>
        <strain evidence="1">BV-YZ2020</strain>
    </source>
</reference>
<comment type="caution">
    <text evidence="1">The sequence shown here is derived from an EMBL/GenBank/DDBJ whole genome shotgun (WGS) entry which is preliminary data.</text>
</comment>
<dbReference type="EMBL" id="CM039437">
    <property type="protein sequence ID" value="KAI4308632.1"/>
    <property type="molecule type" value="Genomic_DNA"/>
</dbReference>
<organism evidence="1 2">
    <name type="scientific">Bauhinia variegata</name>
    <name type="common">Purple orchid tree</name>
    <name type="synonym">Phanera variegata</name>
    <dbReference type="NCBI Taxonomy" id="167791"/>
    <lineage>
        <taxon>Eukaryota</taxon>
        <taxon>Viridiplantae</taxon>
        <taxon>Streptophyta</taxon>
        <taxon>Embryophyta</taxon>
        <taxon>Tracheophyta</taxon>
        <taxon>Spermatophyta</taxon>
        <taxon>Magnoliopsida</taxon>
        <taxon>eudicotyledons</taxon>
        <taxon>Gunneridae</taxon>
        <taxon>Pentapetalae</taxon>
        <taxon>rosids</taxon>
        <taxon>fabids</taxon>
        <taxon>Fabales</taxon>
        <taxon>Fabaceae</taxon>
        <taxon>Cercidoideae</taxon>
        <taxon>Cercideae</taxon>
        <taxon>Bauhiniinae</taxon>
        <taxon>Bauhinia</taxon>
    </lineage>
</organism>
<sequence length="230" mass="26851">MEDKHEVLLLGSWYRSYCTRVELALKLKGIPYRYIEEDLTKKSELLLKYNPVHKKIPVLVHNGKPIVESLVILEYIDENWNHSPKLLPEDPYQRAKVRFWVNYYDEKIKSGSMPIILSRGKERKKAIEDLNKSISVFEEGIKKDFPEKFPFFNGDTLGLLDIVVGANACNYEAFEEVIDSEDTESPSEKNLDFFNWMNALKEHPLMKDTLPPRDKLVAKLKEELLHSPRV</sequence>
<accession>A0ACB9LGJ7</accession>
<dbReference type="Proteomes" id="UP000828941">
    <property type="component" value="Chromosome 12"/>
</dbReference>
<evidence type="ECO:0000313" key="1">
    <source>
        <dbReference type="EMBL" id="KAI4308632.1"/>
    </source>
</evidence>
<protein>
    <submittedName>
        <fullName evidence="1">Uncharacterized protein</fullName>
    </submittedName>
</protein>
<keyword evidence="2" id="KW-1185">Reference proteome</keyword>